<evidence type="ECO:0000313" key="1">
    <source>
        <dbReference type="EMBL" id="MDY0396217.1"/>
    </source>
</evidence>
<protein>
    <submittedName>
        <fullName evidence="1">DUF1657 domain-containing protein</fullName>
    </submittedName>
</protein>
<keyword evidence="2" id="KW-1185">Reference proteome</keyword>
<dbReference type="RefSeq" id="WP_390352859.1">
    <property type="nucleotide sequence ID" value="NZ_JBHUIZ010000003.1"/>
</dbReference>
<proteinExistence type="predicted"/>
<accession>A0ABU5CC35</accession>
<gene>
    <name evidence="1" type="ORF">RWE15_20005</name>
</gene>
<reference evidence="1 2" key="1">
    <citation type="submission" date="2023-10" db="EMBL/GenBank/DDBJ databases">
        <title>Virgibacillus halophilus 5B73C genome.</title>
        <authorList>
            <person name="Miliotis G."/>
            <person name="Sengupta P."/>
            <person name="Hameed A."/>
            <person name="Chuvochina M."/>
            <person name="Mcdonagh F."/>
            <person name="Simpson A.C."/>
            <person name="Singh N.K."/>
            <person name="Rekha P.D."/>
            <person name="Raman K."/>
            <person name="Hugenholtz P."/>
            <person name="Venkateswaran K."/>
        </authorList>
    </citation>
    <scope>NUCLEOTIDE SEQUENCE [LARGE SCALE GENOMIC DNA]</scope>
    <source>
        <strain evidence="1 2">5B73C</strain>
    </source>
</reference>
<comment type="caution">
    <text evidence="1">The sequence shown here is derived from an EMBL/GenBank/DDBJ whole genome shotgun (WGS) entry which is preliminary data.</text>
</comment>
<dbReference type="Proteomes" id="UP001281447">
    <property type="component" value="Unassembled WGS sequence"/>
</dbReference>
<organism evidence="1 2">
    <name type="scientific">Tigheibacillus halophilus</name>
    <dbReference type="NCBI Taxonomy" id="361280"/>
    <lineage>
        <taxon>Bacteria</taxon>
        <taxon>Bacillati</taxon>
        <taxon>Bacillota</taxon>
        <taxon>Bacilli</taxon>
        <taxon>Bacillales</taxon>
        <taxon>Bacillaceae</taxon>
        <taxon>Tigheibacillus</taxon>
    </lineage>
</organism>
<dbReference type="Pfam" id="PF07870">
    <property type="entry name" value="DUF1657"/>
    <property type="match status" value="1"/>
</dbReference>
<dbReference type="InterPro" id="IPR012452">
    <property type="entry name" value="DUF1657"/>
</dbReference>
<name>A0ABU5CC35_9BACI</name>
<dbReference type="EMBL" id="JAWDIP010000004">
    <property type="protein sequence ID" value="MDY0396217.1"/>
    <property type="molecule type" value="Genomic_DNA"/>
</dbReference>
<evidence type="ECO:0000313" key="2">
    <source>
        <dbReference type="Proteomes" id="UP001281447"/>
    </source>
</evidence>
<sequence>MTVGSDLKACLASMKSIEASLEMLAGQTVNQSSKQAFHDAHEIVKQMKNDFSKQVIKISNEEPQY</sequence>